<evidence type="ECO:0000313" key="3">
    <source>
        <dbReference type="Proteomes" id="UP000317421"/>
    </source>
</evidence>
<feature type="signal peptide" evidence="1">
    <location>
        <begin position="1"/>
        <end position="34"/>
    </location>
</feature>
<dbReference type="PROSITE" id="PS51257">
    <property type="entry name" value="PROKAR_LIPOPROTEIN"/>
    <property type="match status" value="1"/>
</dbReference>
<keyword evidence="1" id="KW-0732">Signal</keyword>
<keyword evidence="3" id="KW-1185">Reference proteome</keyword>
<dbReference type="Gene3D" id="2.40.160.10">
    <property type="entry name" value="Porin"/>
    <property type="match status" value="1"/>
</dbReference>
<gene>
    <name evidence="2" type="ORF">Pla108_09270</name>
</gene>
<dbReference type="EMBL" id="SJPR01000001">
    <property type="protein sequence ID" value="TWT99983.1"/>
    <property type="molecule type" value="Genomic_DNA"/>
</dbReference>
<comment type="caution">
    <text evidence="2">The sequence shown here is derived from an EMBL/GenBank/DDBJ whole genome shotgun (WGS) entry which is preliminary data.</text>
</comment>
<organism evidence="2 3">
    <name type="scientific">Botrimarina colliarenosi</name>
    <dbReference type="NCBI Taxonomy" id="2528001"/>
    <lineage>
        <taxon>Bacteria</taxon>
        <taxon>Pseudomonadati</taxon>
        <taxon>Planctomycetota</taxon>
        <taxon>Planctomycetia</taxon>
        <taxon>Pirellulales</taxon>
        <taxon>Lacipirellulaceae</taxon>
        <taxon>Botrimarina</taxon>
    </lineage>
</organism>
<reference evidence="2 3" key="1">
    <citation type="submission" date="2019-02" db="EMBL/GenBank/DDBJ databases">
        <title>Deep-cultivation of Planctomycetes and their phenomic and genomic characterization uncovers novel biology.</title>
        <authorList>
            <person name="Wiegand S."/>
            <person name="Jogler M."/>
            <person name="Boedeker C."/>
            <person name="Pinto D."/>
            <person name="Vollmers J."/>
            <person name="Rivas-Marin E."/>
            <person name="Kohn T."/>
            <person name="Peeters S.H."/>
            <person name="Heuer A."/>
            <person name="Rast P."/>
            <person name="Oberbeckmann S."/>
            <person name="Bunk B."/>
            <person name="Jeske O."/>
            <person name="Meyerdierks A."/>
            <person name="Storesund J.E."/>
            <person name="Kallscheuer N."/>
            <person name="Luecker S."/>
            <person name="Lage O.M."/>
            <person name="Pohl T."/>
            <person name="Merkel B.J."/>
            <person name="Hornburger P."/>
            <person name="Mueller R.-W."/>
            <person name="Bruemmer F."/>
            <person name="Labrenz M."/>
            <person name="Spormann A.M."/>
            <person name="Op Den Camp H."/>
            <person name="Overmann J."/>
            <person name="Amann R."/>
            <person name="Jetten M.S.M."/>
            <person name="Mascher T."/>
            <person name="Medema M.H."/>
            <person name="Devos D.P."/>
            <person name="Kaster A.-K."/>
            <person name="Ovreas L."/>
            <person name="Rohde M."/>
            <person name="Galperin M.Y."/>
            <person name="Jogler C."/>
        </authorList>
    </citation>
    <scope>NUCLEOTIDE SEQUENCE [LARGE SCALE GENOMIC DNA]</scope>
    <source>
        <strain evidence="2 3">Pla108</strain>
    </source>
</reference>
<sequence length="482" mass="53063" precursor="true">MKANVDRTRSRRLTLAAVGLLAACALSTPAALLADEPRRLPMIDDAVAASVSLPTVTPVVYQPFIGIACEPGDDPLAPRYEVGALFDKGLFIRGVDPERDPYAMYIGGRLQVRHTGFARSAETWTDSAGVTRTIRNRNNFDAERVRLNIQGTAVDPALSYYFILDGDSDGASTADFLTFFFEYEFDEACRLRFGRWKIASDREWLLSSRFLTLADRSMATEYFRGAFSEGVWLLGDFGDGWHYETSFTNGLSTSTRRPSDLDDNLCVAATVFWEPLGDFGATFVDYDCHAEPVVRLGASTAFDKSDDRSDAGFPGGDDNFVRLSDGTRLSDLGVLGPGVQLLGDRVLKSSLDFGWKYRGWFVSAEWFLRSIQDLTATGPSVVSQIDDHGYRCDAGLFLIPKRLDVIGRVSHVSGPFGDAYEYAGGFNWYWGSGKRDGKLADPINKFTFDVTALDGSPVSTTTADLFAGDRGVLFRTQVQIGF</sequence>
<feature type="chain" id="PRO_5022953605" evidence="1">
    <location>
        <begin position="35"/>
        <end position="482"/>
    </location>
</feature>
<dbReference type="AlphaFoldDB" id="A0A5C6AP84"/>
<dbReference type="Pfam" id="PF07396">
    <property type="entry name" value="Porin_O_P"/>
    <property type="match status" value="1"/>
</dbReference>
<dbReference type="InterPro" id="IPR023614">
    <property type="entry name" value="Porin_dom_sf"/>
</dbReference>
<dbReference type="Proteomes" id="UP000317421">
    <property type="component" value="Unassembled WGS sequence"/>
</dbReference>
<evidence type="ECO:0000256" key="1">
    <source>
        <dbReference type="SAM" id="SignalP"/>
    </source>
</evidence>
<name>A0A5C6AP84_9BACT</name>
<proteinExistence type="predicted"/>
<accession>A0A5C6AP84</accession>
<evidence type="ECO:0000313" key="2">
    <source>
        <dbReference type="EMBL" id="TWT99983.1"/>
    </source>
</evidence>
<dbReference type="InterPro" id="IPR010870">
    <property type="entry name" value="Porin_O/P"/>
</dbReference>
<protein>
    <submittedName>
        <fullName evidence="2">Phosphate-selective porin O and P</fullName>
    </submittedName>
</protein>